<keyword evidence="2" id="KW-0460">Magnesium</keyword>
<dbReference type="Proteomes" id="UP001319060">
    <property type="component" value="Unassembled WGS sequence"/>
</dbReference>
<dbReference type="SFLD" id="SFLDG01129">
    <property type="entry name" value="C1.5:_HAD__Beta-PGM__Phosphata"/>
    <property type="match status" value="1"/>
</dbReference>
<comment type="cofactor">
    <cofactor evidence="2">
        <name>Mg(2+)</name>
        <dbReference type="ChEBI" id="CHEBI:18420"/>
    </cofactor>
    <text evidence="2">Binds 1 Mg(2+) ion per subunit.</text>
</comment>
<proteinExistence type="inferred from homology"/>
<feature type="binding site" evidence="2">
    <location>
        <position position="12"/>
    </location>
    <ligand>
        <name>Mg(2+)</name>
        <dbReference type="ChEBI" id="CHEBI:18420"/>
    </ligand>
</feature>
<dbReference type="InterPro" id="IPR023198">
    <property type="entry name" value="PGP-like_dom2"/>
</dbReference>
<gene>
    <name evidence="2" type="primary">phnX</name>
    <name evidence="3" type="ORF">JYA64_06770</name>
</gene>
<feature type="binding site" evidence="2">
    <location>
        <position position="184"/>
    </location>
    <ligand>
        <name>Mg(2+)</name>
        <dbReference type="ChEBI" id="CHEBI:18420"/>
    </ligand>
</feature>
<name>A0ABS2ZCD8_9BACL</name>
<keyword evidence="4" id="KW-1185">Reference proteome</keyword>
<evidence type="ECO:0000256" key="1">
    <source>
        <dbReference type="ARBA" id="ARBA00023270"/>
    </source>
</evidence>
<sequence length="265" mass="29822">MKNIDAVIFDWAGTTIDYGCFAPLLVFIKIFEDRGISITTDEAREPMGLLKIEHIRALTQMENVRNQWIERYGSKPTEQDIVNMNEEFEAKLFEVLPDFTDPIPGVLEVVKELRDRGVKIGSTTGYTREMMNIVAECSKEKGYAPDFYTTAEDVKEGRPYPWMIYHNAMNLGVYPVTRMIKVGDTVSDMLEGRNAGITTIGVILGSSVLGLTLEEVNIMAPDQLELKIDAARETFMEAGAHYVIDSMDELVPLIDALEKQTEVLI</sequence>
<comment type="function">
    <text evidence="2">Involved in phosphonate degradation.</text>
</comment>
<dbReference type="InterPro" id="IPR006439">
    <property type="entry name" value="HAD-SF_hydro_IA"/>
</dbReference>
<dbReference type="EMBL" id="JAFHKS010000042">
    <property type="protein sequence ID" value="MBN3544989.1"/>
    <property type="molecule type" value="Genomic_DNA"/>
</dbReference>
<feature type="binding site" evidence="2">
    <location>
        <position position="10"/>
    </location>
    <ligand>
        <name>Mg(2+)</name>
        <dbReference type="ChEBI" id="CHEBI:18420"/>
    </ligand>
</feature>
<dbReference type="NCBIfam" id="TIGR01549">
    <property type="entry name" value="HAD-SF-IA-v1"/>
    <property type="match status" value="1"/>
</dbReference>
<keyword evidence="2" id="KW-0479">Metal-binding</keyword>
<dbReference type="PANTHER" id="PTHR43434:SF19">
    <property type="entry name" value="PHOSPHONOACETALDEHYDE HYDROLASE"/>
    <property type="match status" value="1"/>
</dbReference>
<dbReference type="EC" id="3.11.1.1" evidence="2"/>
<dbReference type="SUPFAM" id="SSF56784">
    <property type="entry name" value="HAD-like"/>
    <property type="match status" value="1"/>
</dbReference>
<dbReference type="HAMAP" id="MF_01375">
    <property type="entry name" value="PhnX"/>
    <property type="match status" value="1"/>
</dbReference>
<feature type="active site" description="Schiff-base intermediate with substrate" evidence="2">
    <location>
        <position position="51"/>
    </location>
</feature>
<dbReference type="NCBIfam" id="TIGR01422">
    <property type="entry name" value="phosphonatase"/>
    <property type="match status" value="1"/>
</dbReference>
<keyword evidence="1 2" id="KW-0704">Schiff base</keyword>
<comment type="caution">
    <text evidence="3">The sequence shown here is derived from an EMBL/GenBank/DDBJ whole genome shotgun (WGS) entry which is preliminary data.</text>
</comment>
<dbReference type="SFLD" id="SFLDS00003">
    <property type="entry name" value="Haloacid_Dehalogenase"/>
    <property type="match status" value="1"/>
</dbReference>
<comment type="subunit">
    <text evidence="2">Homodimer.</text>
</comment>
<keyword evidence="2 3" id="KW-0378">Hydrolase</keyword>
<dbReference type="SFLD" id="SFLDG01135">
    <property type="entry name" value="C1.5.6:_HAD__Beta-PGM__Phospha"/>
    <property type="match status" value="1"/>
</dbReference>
<protein>
    <recommendedName>
        <fullName evidence="2">Phosphonoacetaldehyde hydrolase</fullName>
        <shortName evidence="2">Phosphonatase</shortName>
        <ecNumber evidence="2">3.11.1.1</ecNumber>
    </recommendedName>
    <alternativeName>
        <fullName evidence="2">Phosphonoacetaldehyde phosphonohydrolase</fullName>
    </alternativeName>
</protein>
<comment type="catalytic activity">
    <reaction evidence="2">
        <text>phosphonoacetaldehyde + H2O = acetaldehyde + phosphate + H(+)</text>
        <dbReference type="Rhea" id="RHEA:18905"/>
        <dbReference type="ChEBI" id="CHEBI:15343"/>
        <dbReference type="ChEBI" id="CHEBI:15377"/>
        <dbReference type="ChEBI" id="CHEBI:15378"/>
        <dbReference type="ChEBI" id="CHEBI:43474"/>
        <dbReference type="ChEBI" id="CHEBI:58383"/>
        <dbReference type="EC" id="3.11.1.1"/>
    </reaction>
</comment>
<accession>A0ABS2ZCD8</accession>
<dbReference type="InterPro" id="IPR023214">
    <property type="entry name" value="HAD_sf"/>
</dbReference>
<evidence type="ECO:0000256" key="2">
    <source>
        <dbReference type="HAMAP-Rule" id="MF_01375"/>
    </source>
</evidence>
<dbReference type="Gene3D" id="3.40.50.1000">
    <property type="entry name" value="HAD superfamily/HAD-like"/>
    <property type="match status" value="1"/>
</dbReference>
<dbReference type="InterPro" id="IPR036412">
    <property type="entry name" value="HAD-like_sf"/>
</dbReference>
<dbReference type="InterPro" id="IPR050155">
    <property type="entry name" value="HAD-like_hydrolase_sf"/>
</dbReference>
<reference evidence="3 4" key="1">
    <citation type="submission" date="2021-01" db="EMBL/GenBank/DDBJ databases">
        <title>Genome Sequencing of Type Strains.</title>
        <authorList>
            <person name="Lemaire J.F."/>
            <person name="Inderbitzin P."/>
            <person name="Collins S.B."/>
            <person name="Wespe N."/>
            <person name="Knight-Connoni V."/>
        </authorList>
    </citation>
    <scope>NUCLEOTIDE SEQUENCE [LARGE SCALE GENOMIC DNA]</scope>
    <source>
        <strain evidence="3 4">DSM 14730</strain>
    </source>
</reference>
<feature type="active site" description="Nucleophile" evidence="2">
    <location>
        <position position="10"/>
    </location>
</feature>
<dbReference type="PANTHER" id="PTHR43434">
    <property type="entry name" value="PHOSPHOGLYCOLATE PHOSPHATASE"/>
    <property type="match status" value="1"/>
</dbReference>
<evidence type="ECO:0000313" key="4">
    <source>
        <dbReference type="Proteomes" id="UP001319060"/>
    </source>
</evidence>
<dbReference type="Pfam" id="PF00702">
    <property type="entry name" value="Hydrolase"/>
    <property type="match status" value="1"/>
</dbReference>
<dbReference type="InterPro" id="IPR006323">
    <property type="entry name" value="Phosphonoacetald_hydro"/>
</dbReference>
<dbReference type="Gene3D" id="1.10.150.240">
    <property type="entry name" value="Putative phosphatase, domain 2"/>
    <property type="match status" value="1"/>
</dbReference>
<organism evidence="3 4">
    <name type="scientific">Fictibacillus barbaricus</name>
    <dbReference type="NCBI Taxonomy" id="182136"/>
    <lineage>
        <taxon>Bacteria</taxon>
        <taxon>Bacillati</taxon>
        <taxon>Bacillota</taxon>
        <taxon>Bacilli</taxon>
        <taxon>Bacillales</taxon>
        <taxon>Fictibacillaceae</taxon>
        <taxon>Fictibacillus</taxon>
    </lineage>
</organism>
<evidence type="ECO:0000313" key="3">
    <source>
        <dbReference type="EMBL" id="MBN3544989.1"/>
    </source>
</evidence>
<dbReference type="CDD" id="cd02586">
    <property type="entry name" value="HAD_PHN"/>
    <property type="match status" value="1"/>
</dbReference>
<comment type="similarity">
    <text evidence="2">Belongs to the HAD-like hydrolase superfamily. PhnX family.</text>
</comment>
<dbReference type="GO" id="GO:0050194">
    <property type="term" value="F:phosphonoacetaldehyde hydrolase activity"/>
    <property type="evidence" value="ECO:0007669"/>
    <property type="project" value="UniProtKB-EC"/>
</dbReference>